<dbReference type="AlphaFoldDB" id="A0A6J7SCF6"/>
<evidence type="ECO:0000313" key="4">
    <source>
        <dbReference type="EMBL" id="CAB5039024.1"/>
    </source>
</evidence>
<sequence>MIDVCEALLVLAHVIEPADELMGRFVDQVGPVQAIERIRQGTIPKRDASGLQARLRSFSFADSLRALDRTGARLIFRDGDEWPSQLNDLQAARPYVLWVVGTPNLRLAAVQSVAVVGARAATPYGEFVAREWCSHLSDQHWLVISGGAYGIDAAAHQGVLSVGGVTACVLASGVDVAYPKAHESLLARIADTGVIISESPPGSQARKQRFLTRNRLIAAMSKATLVVEAGLRSGTTSTANHATQLNRPVLAVPGSVMSPMSAGCHQLISDGIAMIASDWKDVPRLFGNRTEQLRFPPTASDRFDHLTTLQKQILDAVPIRTGATPDALVMATGVAVQLILRQLGQLEVQGFLRRDGDCWRIVRA</sequence>
<dbReference type="EMBL" id="CAFBPZ010000055">
    <property type="protein sequence ID" value="CAB5039024.1"/>
    <property type="molecule type" value="Genomic_DNA"/>
</dbReference>
<reference evidence="4" key="1">
    <citation type="submission" date="2020-05" db="EMBL/GenBank/DDBJ databases">
        <authorList>
            <person name="Chiriac C."/>
            <person name="Salcher M."/>
            <person name="Ghai R."/>
            <person name="Kavagutti S V."/>
        </authorList>
    </citation>
    <scope>NUCLEOTIDE SEQUENCE</scope>
</reference>
<dbReference type="InterPro" id="IPR057666">
    <property type="entry name" value="DrpA_SLOG"/>
</dbReference>
<dbReference type="PANTHER" id="PTHR43022:SF1">
    <property type="entry name" value="PROTEIN SMF"/>
    <property type="match status" value="1"/>
</dbReference>
<comment type="similarity">
    <text evidence="1">Belongs to the DprA/Smf family.</text>
</comment>
<dbReference type="PANTHER" id="PTHR43022">
    <property type="entry name" value="PROTEIN SMF"/>
    <property type="match status" value="1"/>
</dbReference>
<dbReference type="SUPFAM" id="SSF102405">
    <property type="entry name" value="MCP/YpsA-like"/>
    <property type="match status" value="1"/>
</dbReference>
<accession>A0A6J7SCF6</accession>
<evidence type="ECO:0000313" key="3">
    <source>
        <dbReference type="EMBL" id="CAB4908353.1"/>
    </source>
</evidence>
<dbReference type="NCBIfam" id="TIGR00732">
    <property type="entry name" value="dprA"/>
    <property type="match status" value="1"/>
</dbReference>
<evidence type="ECO:0000256" key="1">
    <source>
        <dbReference type="ARBA" id="ARBA00006525"/>
    </source>
</evidence>
<dbReference type="GO" id="GO:0009294">
    <property type="term" value="P:DNA-mediated transformation"/>
    <property type="evidence" value="ECO:0007669"/>
    <property type="project" value="InterPro"/>
</dbReference>
<dbReference type="Gene3D" id="3.40.50.450">
    <property type="match status" value="1"/>
</dbReference>
<gene>
    <name evidence="3" type="ORF">UFOPK3495_01411</name>
    <name evidence="4" type="ORF">UFOPK4237_00921</name>
</gene>
<dbReference type="EMBL" id="CAFBMC010000096">
    <property type="protein sequence ID" value="CAB4908353.1"/>
    <property type="molecule type" value="Genomic_DNA"/>
</dbReference>
<proteinExistence type="inferred from homology"/>
<dbReference type="Pfam" id="PF02481">
    <property type="entry name" value="DNA_processg_A"/>
    <property type="match status" value="1"/>
</dbReference>
<name>A0A6J7SCF6_9ZZZZ</name>
<dbReference type="InterPro" id="IPR003488">
    <property type="entry name" value="DprA"/>
</dbReference>
<protein>
    <submittedName>
        <fullName evidence="4">Unannotated protein</fullName>
    </submittedName>
</protein>
<feature type="domain" description="Smf/DprA SLOG" evidence="2">
    <location>
        <begin position="74"/>
        <end position="282"/>
    </location>
</feature>
<organism evidence="4">
    <name type="scientific">freshwater metagenome</name>
    <dbReference type="NCBI Taxonomy" id="449393"/>
    <lineage>
        <taxon>unclassified sequences</taxon>
        <taxon>metagenomes</taxon>
        <taxon>ecological metagenomes</taxon>
    </lineage>
</organism>
<evidence type="ECO:0000259" key="2">
    <source>
        <dbReference type="Pfam" id="PF02481"/>
    </source>
</evidence>